<evidence type="ECO:0000313" key="1">
    <source>
        <dbReference type="EMBL" id="KUG02539.1"/>
    </source>
</evidence>
<name>A0A0W8E1R0_9ZZZZ</name>
<reference evidence="1" key="1">
    <citation type="journal article" date="2015" name="Proc. Natl. Acad. Sci. U.S.A.">
        <title>Networks of energetic and metabolic interactions define dynamics in microbial communities.</title>
        <authorList>
            <person name="Embree M."/>
            <person name="Liu J.K."/>
            <person name="Al-Bassam M.M."/>
            <person name="Zengler K."/>
        </authorList>
    </citation>
    <scope>NUCLEOTIDE SEQUENCE</scope>
</reference>
<dbReference type="AlphaFoldDB" id="A0A0W8E1R0"/>
<proteinExistence type="predicted"/>
<accession>A0A0W8E1R0</accession>
<comment type="caution">
    <text evidence="1">The sequence shown here is derived from an EMBL/GenBank/DDBJ whole genome shotgun (WGS) entry which is preliminary data.</text>
</comment>
<gene>
    <name evidence="1" type="ORF">ASZ90_020171</name>
</gene>
<dbReference type="EMBL" id="LNQE01001918">
    <property type="protein sequence ID" value="KUG02539.1"/>
    <property type="molecule type" value="Genomic_DNA"/>
</dbReference>
<protein>
    <submittedName>
        <fullName evidence="1">Uncharacterized protein</fullName>
    </submittedName>
</protein>
<organism evidence="1">
    <name type="scientific">hydrocarbon metagenome</name>
    <dbReference type="NCBI Taxonomy" id="938273"/>
    <lineage>
        <taxon>unclassified sequences</taxon>
        <taxon>metagenomes</taxon>
        <taxon>ecological metagenomes</taxon>
    </lineage>
</organism>
<sequence length="40" mass="4564">MIKSRSIIWIMKKGMFHIHKYYANEAGNICKGLRLIAGGL</sequence>